<accession>A0A194YRA5</accession>
<evidence type="ECO:0000313" key="3">
    <source>
        <dbReference type="Proteomes" id="UP000000768"/>
    </source>
</evidence>
<feature type="compositionally biased region" description="Polar residues" evidence="1">
    <location>
        <begin position="38"/>
        <end position="48"/>
    </location>
</feature>
<protein>
    <submittedName>
        <fullName evidence="2">Uncharacterized protein</fullName>
    </submittedName>
</protein>
<evidence type="ECO:0000313" key="2">
    <source>
        <dbReference type="EMBL" id="KXG30763.1"/>
    </source>
</evidence>
<feature type="region of interest" description="Disordered" evidence="1">
    <location>
        <begin position="1"/>
        <end position="51"/>
    </location>
</feature>
<reference evidence="3" key="2">
    <citation type="journal article" date="2018" name="Plant J.">
        <title>The Sorghum bicolor reference genome: improved assembly, gene annotations, a transcriptome atlas, and signatures of genome organization.</title>
        <authorList>
            <person name="McCormick R.F."/>
            <person name="Truong S.K."/>
            <person name="Sreedasyam A."/>
            <person name="Jenkins J."/>
            <person name="Shu S."/>
            <person name="Sims D."/>
            <person name="Kennedy M."/>
            <person name="Amirebrahimi M."/>
            <person name="Weers B.D."/>
            <person name="McKinley B."/>
            <person name="Mattison A."/>
            <person name="Morishige D.T."/>
            <person name="Grimwood J."/>
            <person name="Schmutz J."/>
            <person name="Mullet J.E."/>
        </authorList>
    </citation>
    <scope>NUCLEOTIDE SEQUENCE [LARGE SCALE GENOMIC DNA]</scope>
    <source>
        <strain evidence="3">cv. BTx623</strain>
    </source>
</reference>
<gene>
    <name evidence="2" type="ORF">SORBI_3004G238000</name>
</gene>
<dbReference type="InParanoid" id="A0A194YRA5"/>
<feature type="compositionally biased region" description="Basic and acidic residues" evidence="1">
    <location>
        <begin position="1"/>
        <end position="12"/>
    </location>
</feature>
<dbReference type="EMBL" id="CM000763">
    <property type="protein sequence ID" value="KXG30763.1"/>
    <property type="molecule type" value="Genomic_DNA"/>
</dbReference>
<dbReference type="Gramene" id="KXG30763">
    <property type="protein sequence ID" value="KXG30763"/>
    <property type="gene ID" value="SORBI_3004G238000"/>
</dbReference>
<sequence>MGSWMQRRECEVPRTPMRRRMRRRKLETEGSVRLTHPIQHQQQFSRGRTSGCGVAVRTNEEESLSKKDFGIMRESKVYMHIPM</sequence>
<feature type="compositionally biased region" description="Basic residues" evidence="1">
    <location>
        <begin position="16"/>
        <end position="25"/>
    </location>
</feature>
<dbReference type="AlphaFoldDB" id="A0A194YRA5"/>
<reference evidence="2 3" key="1">
    <citation type="journal article" date="2009" name="Nature">
        <title>The Sorghum bicolor genome and the diversification of grasses.</title>
        <authorList>
            <person name="Paterson A.H."/>
            <person name="Bowers J.E."/>
            <person name="Bruggmann R."/>
            <person name="Dubchak I."/>
            <person name="Grimwood J."/>
            <person name="Gundlach H."/>
            <person name="Haberer G."/>
            <person name="Hellsten U."/>
            <person name="Mitros T."/>
            <person name="Poliakov A."/>
            <person name="Schmutz J."/>
            <person name="Spannagl M."/>
            <person name="Tang H."/>
            <person name="Wang X."/>
            <person name="Wicker T."/>
            <person name="Bharti A.K."/>
            <person name="Chapman J."/>
            <person name="Feltus F.A."/>
            <person name="Gowik U."/>
            <person name="Grigoriev I.V."/>
            <person name="Lyons E."/>
            <person name="Maher C.A."/>
            <person name="Martis M."/>
            <person name="Narechania A."/>
            <person name="Otillar R.P."/>
            <person name="Penning B.W."/>
            <person name="Salamov A.A."/>
            <person name="Wang Y."/>
            <person name="Zhang L."/>
            <person name="Carpita N.C."/>
            <person name="Freeling M."/>
            <person name="Gingle A.R."/>
            <person name="Hash C.T."/>
            <person name="Keller B."/>
            <person name="Klein P."/>
            <person name="Kresovich S."/>
            <person name="McCann M.C."/>
            <person name="Ming R."/>
            <person name="Peterson D.G."/>
            <person name="Mehboob-ur-Rahman"/>
            <person name="Ware D."/>
            <person name="Westhoff P."/>
            <person name="Mayer K.F."/>
            <person name="Messing J."/>
            <person name="Rokhsar D.S."/>
        </authorList>
    </citation>
    <scope>NUCLEOTIDE SEQUENCE [LARGE SCALE GENOMIC DNA]</scope>
    <source>
        <strain evidence="3">cv. BTx623</strain>
    </source>
</reference>
<evidence type="ECO:0000256" key="1">
    <source>
        <dbReference type="SAM" id="MobiDB-lite"/>
    </source>
</evidence>
<name>A0A194YRA5_SORBI</name>
<proteinExistence type="predicted"/>
<keyword evidence="3" id="KW-1185">Reference proteome</keyword>
<organism evidence="2 3">
    <name type="scientific">Sorghum bicolor</name>
    <name type="common">Sorghum</name>
    <name type="synonym">Sorghum vulgare</name>
    <dbReference type="NCBI Taxonomy" id="4558"/>
    <lineage>
        <taxon>Eukaryota</taxon>
        <taxon>Viridiplantae</taxon>
        <taxon>Streptophyta</taxon>
        <taxon>Embryophyta</taxon>
        <taxon>Tracheophyta</taxon>
        <taxon>Spermatophyta</taxon>
        <taxon>Magnoliopsida</taxon>
        <taxon>Liliopsida</taxon>
        <taxon>Poales</taxon>
        <taxon>Poaceae</taxon>
        <taxon>PACMAD clade</taxon>
        <taxon>Panicoideae</taxon>
        <taxon>Andropogonodae</taxon>
        <taxon>Andropogoneae</taxon>
        <taxon>Sorghinae</taxon>
        <taxon>Sorghum</taxon>
    </lineage>
</organism>
<dbReference type="Proteomes" id="UP000000768">
    <property type="component" value="Chromosome 4"/>
</dbReference>